<keyword evidence="3" id="KW-1185">Reference proteome</keyword>
<dbReference type="STRING" id="1176587.A8C56_21340"/>
<evidence type="ECO:0000313" key="2">
    <source>
        <dbReference type="EMBL" id="ANH83185.1"/>
    </source>
</evidence>
<dbReference type="Proteomes" id="UP000077667">
    <property type="component" value="Chromosome"/>
</dbReference>
<name>A0A1A9I766_9BACT</name>
<reference evidence="2 3" key="1">
    <citation type="submission" date="2016-05" db="EMBL/GenBank/DDBJ databases">
        <title>Niabella ginsenosidivorans BS26 whole genome sequencing.</title>
        <authorList>
            <person name="Im W.T."/>
            <person name="Siddiqi M.Z."/>
        </authorList>
    </citation>
    <scope>NUCLEOTIDE SEQUENCE [LARGE SCALE GENOMIC DNA]</scope>
    <source>
        <strain evidence="2 3">BS26</strain>
    </source>
</reference>
<dbReference type="OrthoDB" id="680656at2"/>
<feature type="signal peptide" evidence="1">
    <location>
        <begin position="1"/>
        <end position="19"/>
    </location>
</feature>
<evidence type="ECO:0008006" key="4">
    <source>
        <dbReference type="Google" id="ProtNLM"/>
    </source>
</evidence>
<feature type="chain" id="PRO_5008389964" description="YD repeat-containing protein" evidence="1">
    <location>
        <begin position="20"/>
        <end position="112"/>
    </location>
</feature>
<dbReference type="KEGG" id="nia:A8C56_21340"/>
<dbReference type="RefSeq" id="WP_067760530.1">
    <property type="nucleotide sequence ID" value="NZ_CP015772.1"/>
</dbReference>
<gene>
    <name evidence="2" type="ORF">A8C56_21340</name>
</gene>
<dbReference type="AlphaFoldDB" id="A0A1A9I766"/>
<sequence>MNSLIILLFLLNSKAFCQAGAGSGTPIPNYTDFDENTLQIILSPLRNIANAVTTTYTYMPFIGVSSKTVPTGTITFYEYDGFERLFFVKDEKGNILKKISYNYASQVVNCYQ</sequence>
<keyword evidence="1" id="KW-0732">Signal</keyword>
<proteinExistence type="predicted"/>
<dbReference type="EMBL" id="CP015772">
    <property type="protein sequence ID" value="ANH83185.1"/>
    <property type="molecule type" value="Genomic_DNA"/>
</dbReference>
<accession>A0A1A9I766</accession>
<protein>
    <recommendedName>
        <fullName evidence="4">YD repeat-containing protein</fullName>
    </recommendedName>
</protein>
<organism evidence="2 3">
    <name type="scientific">Niabella ginsenosidivorans</name>
    <dbReference type="NCBI Taxonomy" id="1176587"/>
    <lineage>
        <taxon>Bacteria</taxon>
        <taxon>Pseudomonadati</taxon>
        <taxon>Bacteroidota</taxon>
        <taxon>Chitinophagia</taxon>
        <taxon>Chitinophagales</taxon>
        <taxon>Chitinophagaceae</taxon>
        <taxon>Niabella</taxon>
    </lineage>
</organism>
<evidence type="ECO:0000313" key="3">
    <source>
        <dbReference type="Proteomes" id="UP000077667"/>
    </source>
</evidence>
<evidence type="ECO:0000256" key="1">
    <source>
        <dbReference type="SAM" id="SignalP"/>
    </source>
</evidence>